<evidence type="ECO:0000313" key="1">
    <source>
        <dbReference type="EMBL" id="EMZ25851.1"/>
    </source>
</evidence>
<dbReference type="EMBL" id="AQFT01000086">
    <property type="protein sequence ID" value="EMZ25851.1"/>
    <property type="molecule type" value="Genomic_DNA"/>
</dbReference>
<proteinExistence type="predicted"/>
<dbReference type="eggNOG" id="ENOG5033A5M">
    <property type="taxonomic scope" value="Bacteria"/>
</dbReference>
<dbReference type="PATRIC" id="fig|1235802.3.peg.2853"/>
<accession>N2ACW1</accession>
<name>N2ACW1_9FIRM</name>
<organism evidence="1 2">
    <name type="scientific">Eubacterium plexicaudatum ASF492</name>
    <dbReference type="NCBI Taxonomy" id="1235802"/>
    <lineage>
        <taxon>Bacteria</taxon>
        <taxon>Bacillati</taxon>
        <taxon>Bacillota</taxon>
        <taxon>Clostridia</taxon>
        <taxon>Eubacteriales</taxon>
        <taxon>Eubacteriaceae</taxon>
        <taxon>Eubacterium</taxon>
    </lineage>
</organism>
<keyword evidence="2" id="KW-1185">Reference proteome</keyword>
<dbReference type="OrthoDB" id="2055110at2"/>
<dbReference type="Proteomes" id="UP000012589">
    <property type="component" value="Unassembled WGS sequence"/>
</dbReference>
<sequence length="167" mass="19544">MFDGRKIESAVREVYSFLYPDKKERKKALARLDMETLVQSIRYRSETPLAYYATGSADLSMKYHGPDLFDQKACMVYQEPLQVYSTMAEATYLRELWLLEDGTFVEVAAVRVKCRFPAESYSTAYRTIRHTMTEKDWHDYVPEEAVDLFEDFSKYPFDAETGAIYEV</sequence>
<gene>
    <name evidence="1" type="ORF">C823_02702</name>
</gene>
<dbReference type="AlphaFoldDB" id="N2ACW1"/>
<evidence type="ECO:0000313" key="2">
    <source>
        <dbReference type="Proteomes" id="UP000012589"/>
    </source>
</evidence>
<protein>
    <submittedName>
        <fullName evidence="1">Uncharacterized protein</fullName>
    </submittedName>
</protein>
<dbReference type="HOGENOM" id="CLU_132533_0_0_9"/>
<comment type="caution">
    <text evidence="1">The sequence shown here is derived from an EMBL/GenBank/DDBJ whole genome shotgun (WGS) entry which is preliminary data.</text>
</comment>
<reference evidence="1 2" key="1">
    <citation type="journal article" date="2014" name="Genome Announc.">
        <title>Draft genome sequences of the altered schaedler flora, a defined bacterial community from gnotobiotic mice.</title>
        <authorList>
            <person name="Wannemuehler M.J."/>
            <person name="Overstreet A.M."/>
            <person name="Ward D.V."/>
            <person name="Phillips G.J."/>
        </authorList>
    </citation>
    <scope>NUCLEOTIDE SEQUENCE [LARGE SCALE GENOMIC DNA]</scope>
    <source>
        <strain evidence="1 2">ASF492</strain>
    </source>
</reference>
<dbReference type="STRING" id="1235802.C823_02702"/>